<feature type="signal peptide" evidence="1">
    <location>
        <begin position="1"/>
        <end position="21"/>
    </location>
</feature>
<keyword evidence="2" id="KW-1185">Reference proteome</keyword>
<dbReference type="Proteomes" id="UP000038045">
    <property type="component" value="Unplaced"/>
</dbReference>
<protein>
    <submittedName>
        <fullName evidence="3">Uncharacterized protein</fullName>
    </submittedName>
</protein>
<sequence>MVNFQLITSILLCMAIFLVETRYIEKRDTDDFFIDRTPKWYKDPIKATIVKNSPKRRVFNAMRIVRSTNSFQENQPMIMVPFEEAEMDVGTAPPQIIPFEEPSHEFLKKISETSNNKINGDHFGSKNGSPKNLVSIDFEGPLVKKFFL</sequence>
<name>A0A0N5A264_PARTI</name>
<keyword evidence="1" id="KW-0732">Signal</keyword>
<feature type="chain" id="PRO_5005892643" evidence="1">
    <location>
        <begin position="22"/>
        <end position="148"/>
    </location>
</feature>
<evidence type="ECO:0000313" key="2">
    <source>
        <dbReference type="Proteomes" id="UP000038045"/>
    </source>
</evidence>
<evidence type="ECO:0000313" key="3">
    <source>
        <dbReference type="WBParaSite" id="PTRK_0001570800.1"/>
    </source>
</evidence>
<organism evidence="2 3">
    <name type="scientific">Parastrongyloides trichosuri</name>
    <name type="common">Possum-specific nematode worm</name>
    <dbReference type="NCBI Taxonomy" id="131310"/>
    <lineage>
        <taxon>Eukaryota</taxon>
        <taxon>Metazoa</taxon>
        <taxon>Ecdysozoa</taxon>
        <taxon>Nematoda</taxon>
        <taxon>Chromadorea</taxon>
        <taxon>Rhabditida</taxon>
        <taxon>Tylenchina</taxon>
        <taxon>Panagrolaimomorpha</taxon>
        <taxon>Strongyloidoidea</taxon>
        <taxon>Strongyloididae</taxon>
        <taxon>Parastrongyloides</taxon>
    </lineage>
</organism>
<proteinExistence type="predicted"/>
<accession>A0A0N5A264</accession>
<evidence type="ECO:0000256" key="1">
    <source>
        <dbReference type="SAM" id="SignalP"/>
    </source>
</evidence>
<reference evidence="3" key="1">
    <citation type="submission" date="2017-02" db="UniProtKB">
        <authorList>
            <consortium name="WormBaseParasite"/>
        </authorList>
    </citation>
    <scope>IDENTIFICATION</scope>
</reference>
<dbReference type="AlphaFoldDB" id="A0A0N5A264"/>
<dbReference type="WBParaSite" id="PTRK_0001570800.1">
    <property type="protein sequence ID" value="PTRK_0001570800.1"/>
    <property type="gene ID" value="PTRK_0001570800"/>
</dbReference>